<evidence type="ECO:0000313" key="2">
    <source>
        <dbReference type="Proteomes" id="UP001396334"/>
    </source>
</evidence>
<sequence length="109" mass="12880">MKVSTEAIYQMLLFQRRERFVKMEGALRAQERLDGFHVFGYRVQEKALNEIEMKRRDRAIKRNKHAGNKNERIDIDGSSKALALGGKQVIKKLWKSLFAWRSLRRDDNS</sequence>
<name>A0ABR2QCX1_9ROSI</name>
<keyword evidence="2" id="KW-1185">Reference proteome</keyword>
<gene>
    <name evidence="1" type="ORF">V6N11_083886</name>
</gene>
<proteinExistence type="predicted"/>
<dbReference type="EMBL" id="JBBPBN010000041">
    <property type="protein sequence ID" value="KAK8998498.1"/>
    <property type="molecule type" value="Genomic_DNA"/>
</dbReference>
<comment type="caution">
    <text evidence="1">The sequence shown here is derived from an EMBL/GenBank/DDBJ whole genome shotgun (WGS) entry which is preliminary data.</text>
</comment>
<accession>A0ABR2QCX1</accession>
<reference evidence="1 2" key="1">
    <citation type="journal article" date="2024" name="G3 (Bethesda)">
        <title>Genome assembly of Hibiscus sabdariffa L. provides insights into metabolisms of medicinal natural products.</title>
        <authorList>
            <person name="Kim T."/>
        </authorList>
    </citation>
    <scope>NUCLEOTIDE SEQUENCE [LARGE SCALE GENOMIC DNA]</scope>
    <source>
        <strain evidence="1">TK-2024</strain>
        <tissue evidence="1">Old leaves</tissue>
    </source>
</reference>
<dbReference type="Proteomes" id="UP001396334">
    <property type="component" value="Unassembled WGS sequence"/>
</dbReference>
<evidence type="ECO:0000313" key="1">
    <source>
        <dbReference type="EMBL" id="KAK8998498.1"/>
    </source>
</evidence>
<organism evidence="1 2">
    <name type="scientific">Hibiscus sabdariffa</name>
    <name type="common">roselle</name>
    <dbReference type="NCBI Taxonomy" id="183260"/>
    <lineage>
        <taxon>Eukaryota</taxon>
        <taxon>Viridiplantae</taxon>
        <taxon>Streptophyta</taxon>
        <taxon>Embryophyta</taxon>
        <taxon>Tracheophyta</taxon>
        <taxon>Spermatophyta</taxon>
        <taxon>Magnoliopsida</taxon>
        <taxon>eudicotyledons</taxon>
        <taxon>Gunneridae</taxon>
        <taxon>Pentapetalae</taxon>
        <taxon>rosids</taxon>
        <taxon>malvids</taxon>
        <taxon>Malvales</taxon>
        <taxon>Malvaceae</taxon>
        <taxon>Malvoideae</taxon>
        <taxon>Hibiscus</taxon>
    </lineage>
</organism>
<protein>
    <submittedName>
        <fullName evidence="1">Uncharacterized protein</fullName>
    </submittedName>
</protein>